<dbReference type="CDD" id="cd22833">
    <property type="entry name" value="Gal_Rha_Lectin_CSL1-2_RBL_SML_rpt1"/>
    <property type="match status" value="1"/>
</dbReference>
<organism evidence="5 6">
    <name type="scientific">Mastacembelus armatus</name>
    <name type="common">zig-zag eel</name>
    <dbReference type="NCBI Taxonomy" id="205130"/>
    <lineage>
        <taxon>Eukaryota</taxon>
        <taxon>Metazoa</taxon>
        <taxon>Chordata</taxon>
        <taxon>Craniata</taxon>
        <taxon>Vertebrata</taxon>
        <taxon>Euteleostomi</taxon>
        <taxon>Actinopterygii</taxon>
        <taxon>Neopterygii</taxon>
        <taxon>Teleostei</taxon>
        <taxon>Neoteleostei</taxon>
        <taxon>Acanthomorphata</taxon>
        <taxon>Anabantaria</taxon>
        <taxon>Synbranchiformes</taxon>
        <taxon>Mastacembelidae</taxon>
        <taxon>Mastacembelus</taxon>
    </lineage>
</organism>
<dbReference type="InParanoid" id="A0A3Q3MDB4"/>
<evidence type="ECO:0000256" key="3">
    <source>
        <dbReference type="ARBA" id="ARBA00022737"/>
    </source>
</evidence>
<protein>
    <submittedName>
        <fullName evidence="5">L-rhamnose-binding lectin CSL2-like</fullName>
    </submittedName>
</protein>
<keyword evidence="3" id="KW-0677">Repeat</keyword>
<dbReference type="Gene3D" id="2.60.120.740">
    <property type="match status" value="2"/>
</dbReference>
<dbReference type="STRING" id="205130.ENSMAMP00000020761"/>
<accession>A0A3Q3MDB4</accession>
<dbReference type="AlphaFoldDB" id="A0A3Q3MDB4"/>
<dbReference type="Ensembl" id="ENSMAMT00000021299.2">
    <property type="protein sequence ID" value="ENSMAMP00000020761.1"/>
    <property type="gene ID" value="ENSMAMG00000013967.2"/>
</dbReference>
<feature type="domain" description="SUEL-type lectin" evidence="4">
    <location>
        <begin position="143"/>
        <end position="232"/>
    </location>
</feature>
<dbReference type="FunFam" id="2.60.120.740:FF:000003">
    <property type="entry name" value="Protein eva-1 homolog C"/>
    <property type="match status" value="2"/>
</dbReference>
<dbReference type="InterPro" id="IPR000922">
    <property type="entry name" value="Lectin_gal-bd_dom"/>
</dbReference>
<reference evidence="5" key="2">
    <citation type="submission" date="2025-09" db="UniProtKB">
        <authorList>
            <consortium name="Ensembl"/>
        </authorList>
    </citation>
    <scope>IDENTIFICATION</scope>
</reference>
<dbReference type="InterPro" id="IPR043159">
    <property type="entry name" value="Lectin_gal-bd_sf"/>
</dbReference>
<proteinExistence type="predicted"/>
<keyword evidence="2" id="KW-0430">Lectin</keyword>
<keyword evidence="1" id="KW-0348">Hemagglutinin</keyword>
<evidence type="ECO:0000313" key="5">
    <source>
        <dbReference type="Ensembl" id="ENSMAMP00000020761.1"/>
    </source>
</evidence>
<dbReference type="PANTHER" id="PTHR46780">
    <property type="entry name" value="PROTEIN EVA-1"/>
    <property type="match status" value="1"/>
</dbReference>
<dbReference type="CDD" id="cd22835">
    <property type="entry name" value="Gal_Rha_Lectin_SML_rpt2"/>
    <property type="match status" value="1"/>
</dbReference>
<dbReference type="Pfam" id="PF02140">
    <property type="entry name" value="SUEL_Lectin"/>
    <property type="match status" value="2"/>
</dbReference>
<dbReference type="Proteomes" id="UP000261640">
    <property type="component" value="Unplaced"/>
</dbReference>
<evidence type="ECO:0000259" key="4">
    <source>
        <dbReference type="PROSITE" id="PS50228"/>
    </source>
</evidence>
<evidence type="ECO:0000313" key="6">
    <source>
        <dbReference type="Proteomes" id="UP000261640"/>
    </source>
</evidence>
<feature type="domain" description="SUEL-type lectin" evidence="4">
    <location>
        <begin position="54"/>
        <end position="136"/>
    </location>
</feature>
<dbReference type="GeneTree" id="ENSGT00940000154285"/>
<dbReference type="GO" id="GO:0030246">
    <property type="term" value="F:carbohydrate binding"/>
    <property type="evidence" value="ECO:0007669"/>
    <property type="project" value="UniProtKB-KW"/>
</dbReference>
<reference evidence="5" key="1">
    <citation type="submission" date="2025-08" db="UniProtKB">
        <authorList>
            <consortium name="Ensembl"/>
        </authorList>
    </citation>
    <scope>IDENTIFICATION</scope>
</reference>
<evidence type="ECO:0000256" key="2">
    <source>
        <dbReference type="ARBA" id="ARBA00022734"/>
    </source>
</evidence>
<dbReference type="PROSITE" id="PS50228">
    <property type="entry name" value="SUEL_LECTIN"/>
    <property type="match status" value="2"/>
</dbReference>
<evidence type="ECO:0000256" key="1">
    <source>
        <dbReference type="ARBA" id="ARBA00022546"/>
    </source>
</evidence>
<name>A0A3Q3MDB4_9TELE</name>
<keyword evidence="6" id="KW-1185">Reference proteome</keyword>
<sequence>MFFFFFSVTIILLLYSSNIYYVLNTSFFSKAQDNPALSTKRVITCDDLYNVQRLSCETGEIIVQAALYGRTNRETCSMGRPPQQLDNINCSQQGTLDVLKKRCDGKKVCEVNTNVFRTSDPCYGIFKYVDTTYACVPIIYVVACEDSYANLQCDEGQVISVFSADYGRRDQTTCVFGRPASQIQNVNCLGPTSKIAESCNRKNSCTVRASNSEFGDPCVNTYKYLEVAYTCQSK</sequence>